<dbReference type="InterPro" id="IPR011009">
    <property type="entry name" value="Kinase-like_dom_sf"/>
</dbReference>
<evidence type="ECO:0000313" key="4">
    <source>
        <dbReference type="Proteomes" id="UP000298179"/>
    </source>
</evidence>
<evidence type="ECO:0000259" key="2">
    <source>
        <dbReference type="Pfam" id="PF01636"/>
    </source>
</evidence>
<dbReference type="Proteomes" id="UP000298179">
    <property type="component" value="Unassembled WGS sequence"/>
</dbReference>
<dbReference type="InterPro" id="IPR002575">
    <property type="entry name" value="Aminoglycoside_PTrfase"/>
</dbReference>
<evidence type="ECO:0000256" key="1">
    <source>
        <dbReference type="ARBA" id="ARBA00038240"/>
    </source>
</evidence>
<comment type="similarity">
    <text evidence="1">Belongs to the pseudomonas-type ThrB family.</text>
</comment>
<dbReference type="Gene3D" id="3.90.1200.10">
    <property type="match status" value="1"/>
</dbReference>
<gene>
    <name evidence="3" type="ORF">E3C22_23020</name>
</gene>
<dbReference type="SUPFAM" id="SSF56112">
    <property type="entry name" value="Protein kinase-like (PK-like)"/>
    <property type="match status" value="1"/>
</dbReference>
<accession>A0A4Y8R8B2</accession>
<evidence type="ECO:0000313" key="3">
    <source>
        <dbReference type="EMBL" id="TFF17845.1"/>
    </source>
</evidence>
<organism evidence="3 4">
    <name type="scientific">Jiella endophytica</name>
    <dbReference type="NCBI Taxonomy" id="2558362"/>
    <lineage>
        <taxon>Bacteria</taxon>
        <taxon>Pseudomonadati</taxon>
        <taxon>Pseudomonadota</taxon>
        <taxon>Alphaproteobacteria</taxon>
        <taxon>Hyphomicrobiales</taxon>
        <taxon>Aurantimonadaceae</taxon>
        <taxon>Jiella</taxon>
    </lineage>
</organism>
<dbReference type="OrthoDB" id="241498at2"/>
<feature type="domain" description="Aminoglycoside phosphotransferase" evidence="2">
    <location>
        <begin position="36"/>
        <end position="272"/>
    </location>
</feature>
<comment type="caution">
    <text evidence="3">The sequence shown here is derived from an EMBL/GenBank/DDBJ whole genome shotgun (WGS) entry which is preliminary data.</text>
</comment>
<reference evidence="3 4" key="1">
    <citation type="submission" date="2019-03" db="EMBL/GenBank/DDBJ databases">
        <title>Jiella endophytica sp. nov., a novel endophytic bacterium isolated from root of Ficus microcarpa Linn. f.</title>
        <authorList>
            <person name="Tuo L."/>
        </authorList>
    </citation>
    <scope>NUCLEOTIDE SEQUENCE [LARGE SCALE GENOMIC DNA]</scope>
    <source>
        <strain evidence="3 4">CBS5Q-3</strain>
    </source>
</reference>
<dbReference type="AlphaFoldDB" id="A0A4Y8R8B2"/>
<proteinExistence type="inferred from homology"/>
<keyword evidence="4" id="KW-1185">Reference proteome</keyword>
<dbReference type="GO" id="GO:0009088">
    <property type="term" value="P:threonine biosynthetic process"/>
    <property type="evidence" value="ECO:0007669"/>
    <property type="project" value="TreeGrafter"/>
</dbReference>
<name>A0A4Y8R8B2_9HYPH</name>
<dbReference type="RefSeq" id="WP_134764235.1">
    <property type="nucleotide sequence ID" value="NZ_SOZD01000013.1"/>
</dbReference>
<dbReference type="GO" id="GO:0004413">
    <property type="term" value="F:homoserine kinase activity"/>
    <property type="evidence" value="ECO:0007669"/>
    <property type="project" value="TreeGrafter"/>
</dbReference>
<dbReference type="Pfam" id="PF01636">
    <property type="entry name" value="APH"/>
    <property type="match status" value="1"/>
</dbReference>
<dbReference type="PANTHER" id="PTHR21064">
    <property type="entry name" value="AMINOGLYCOSIDE PHOSPHOTRANSFERASE DOMAIN-CONTAINING PROTEIN-RELATED"/>
    <property type="match status" value="1"/>
</dbReference>
<protein>
    <submittedName>
        <fullName evidence="3">Aminoglycoside phosphotransferase</fullName>
    </submittedName>
</protein>
<dbReference type="PANTHER" id="PTHR21064:SF6">
    <property type="entry name" value="AMINOGLYCOSIDE PHOSPHOTRANSFERASE DOMAIN-CONTAINING PROTEIN"/>
    <property type="match status" value="1"/>
</dbReference>
<dbReference type="EMBL" id="SOZD01000013">
    <property type="protein sequence ID" value="TFF17845.1"/>
    <property type="molecule type" value="Genomic_DNA"/>
</dbReference>
<keyword evidence="3" id="KW-0808">Transferase</keyword>
<sequence>MYDSAFLDHLQAGLAPLLPLWGLGAAAKARLLTISENATFLADDPVSGRRLILRVHRPGYHRRDEIVSELAWTRALIEAGVVETPRPVERADGGGLIAELQHGDEKREVVAFEFMSGREPSAAEGLVPWFERLGAITARLHDHSRSWQRPEGFSRKVWDFEAMLGSRPLWGDWRAAIGLEPAEKAVLEKTAAALKLRLDAYGKGERFGLIHADLRLANLLVEGERLGVIDFDDCGFSWLMYDFAAAISFIETDPVVPELMAAWVAGYRAVAPLSPEDEAMLPVFVMLRRMLLTAWLASHSETPTAAELGHGYTAGTAALAEAFLTRQG</sequence>
<dbReference type="InterPro" id="IPR050249">
    <property type="entry name" value="Pseudomonas-type_ThrB"/>
</dbReference>